<protein>
    <submittedName>
        <fullName evidence="1">Uncharacterized protein</fullName>
    </submittedName>
</protein>
<accession>A0ABQ9YZ05</accession>
<proteinExistence type="predicted"/>
<evidence type="ECO:0000313" key="2">
    <source>
        <dbReference type="Proteomes" id="UP001234178"/>
    </source>
</evidence>
<evidence type="ECO:0000313" key="1">
    <source>
        <dbReference type="EMBL" id="KAK4005878.1"/>
    </source>
</evidence>
<reference evidence="1 2" key="1">
    <citation type="journal article" date="2023" name="Nucleic Acids Res.">
        <title>The hologenome of Daphnia magna reveals possible DNA methylation and microbiome-mediated evolution of the host genome.</title>
        <authorList>
            <person name="Chaturvedi A."/>
            <person name="Li X."/>
            <person name="Dhandapani V."/>
            <person name="Marshall H."/>
            <person name="Kissane S."/>
            <person name="Cuenca-Cambronero M."/>
            <person name="Asole G."/>
            <person name="Calvet F."/>
            <person name="Ruiz-Romero M."/>
            <person name="Marangio P."/>
            <person name="Guigo R."/>
            <person name="Rago D."/>
            <person name="Mirbahai L."/>
            <person name="Eastwood N."/>
            <person name="Colbourne J.K."/>
            <person name="Zhou J."/>
            <person name="Mallon E."/>
            <person name="Orsini L."/>
        </authorList>
    </citation>
    <scope>NUCLEOTIDE SEQUENCE [LARGE SCALE GENOMIC DNA]</scope>
    <source>
        <strain evidence="1">LRV0_1</strain>
    </source>
</reference>
<comment type="caution">
    <text evidence="1">The sequence shown here is derived from an EMBL/GenBank/DDBJ whole genome shotgun (WGS) entry which is preliminary data.</text>
</comment>
<dbReference type="Proteomes" id="UP001234178">
    <property type="component" value="Unassembled WGS sequence"/>
</dbReference>
<dbReference type="EMBL" id="JAOYFB010000002">
    <property type="protein sequence ID" value="KAK4005878.1"/>
    <property type="molecule type" value="Genomic_DNA"/>
</dbReference>
<keyword evidence="2" id="KW-1185">Reference proteome</keyword>
<name>A0ABQ9YZ05_9CRUS</name>
<sequence>MENKNNKTTKLLRIPSFSIEMENGKYIVLAAGPCNTLDINDRGLCWLRDVKKKEKKKREMKEEEEEEKTT</sequence>
<organism evidence="1 2">
    <name type="scientific">Daphnia magna</name>
    <dbReference type="NCBI Taxonomy" id="35525"/>
    <lineage>
        <taxon>Eukaryota</taxon>
        <taxon>Metazoa</taxon>
        <taxon>Ecdysozoa</taxon>
        <taxon>Arthropoda</taxon>
        <taxon>Crustacea</taxon>
        <taxon>Branchiopoda</taxon>
        <taxon>Diplostraca</taxon>
        <taxon>Cladocera</taxon>
        <taxon>Anomopoda</taxon>
        <taxon>Daphniidae</taxon>
        <taxon>Daphnia</taxon>
    </lineage>
</organism>
<gene>
    <name evidence="1" type="ORF">OUZ56_011002</name>
</gene>